<evidence type="ECO:0000313" key="2">
    <source>
        <dbReference type="EMBL" id="AKB77938.1"/>
    </source>
</evidence>
<feature type="transmembrane region" description="Helical" evidence="1">
    <location>
        <begin position="62"/>
        <end position="81"/>
    </location>
</feature>
<protein>
    <submittedName>
        <fullName evidence="2">Uncharacterized protein</fullName>
    </submittedName>
</protein>
<dbReference type="AlphaFoldDB" id="A0A0E3SEK2"/>
<dbReference type="HOGENOM" id="CLU_2629787_0_0_2"/>
<gene>
    <name evidence="2" type="ORF">MSHOH_1455</name>
</gene>
<reference evidence="2 3" key="1">
    <citation type="submission" date="2014-07" db="EMBL/GenBank/DDBJ databases">
        <title>Methanogenic archaea and the global carbon cycle.</title>
        <authorList>
            <person name="Henriksen J.R."/>
            <person name="Luke J."/>
            <person name="Reinhart S."/>
            <person name="Benedict M.N."/>
            <person name="Youngblut N.D."/>
            <person name="Metcalf M.E."/>
            <person name="Whitaker R.J."/>
            <person name="Metcalf W.W."/>
        </authorList>
    </citation>
    <scope>NUCLEOTIDE SEQUENCE [LARGE SCALE GENOMIC DNA]</scope>
    <source>
        <strain evidence="2 3">HB-1</strain>
    </source>
</reference>
<dbReference type="EMBL" id="CP009516">
    <property type="protein sequence ID" value="AKB77938.1"/>
    <property type="molecule type" value="Genomic_DNA"/>
</dbReference>
<keyword evidence="1" id="KW-1133">Transmembrane helix</keyword>
<dbReference type="Proteomes" id="UP000033101">
    <property type="component" value="Chromosome"/>
</dbReference>
<keyword evidence="1" id="KW-0472">Membrane</keyword>
<dbReference type="GeneID" id="24830653"/>
<dbReference type="STRING" id="1434110.MSHOH_1455"/>
<sequence length="86" mass="10043">MSSDTMFPPIPPDVSLKEYLDSRFDGLEKLIDVKFQSVEATTKTQNKILEDLECRVSSLEKWRAYILGACLIIGFLVRWLWELWMS</sequence>
<evidence type="ECO:0000313" key="3">
    <source>
        <dbReference type="Proteomes" id="UP000033101"/>
    </source>
</evidence>
<dbReference type="RefSeq" id="WP_048138670.1">
    <property type="nucleotide sequence ID" value="NZ_BBCW01000013.1"/>
</dbReference>
<dbReference type="PATRIC" id="fig|1434110.4.peg.1810"/>
<proteinExistence type="predicted"/>
<organism evidence="2 3">
    <name type="scientific">Methanosarcina horonobensis HB-1 = JCM 15518</name>
    <dbReference type="NCBI Taxonomy" id="1434110"/>
    <lineage>
        <taxon>Archaea</taxon>
        <taxon>Methanobacteriati</taxon>
        <taxon>Methanobacteriota</taxon>
        <taxon>Stenosarchaea group</taxon>
        <taxon>Methanomicrobia</taxon>
        <taxon>Methanosarcinales</taxon>
        <taxon>Methanosarcinaceae</taxon>
        <taxon>Methanosarcina</taxon>
    </lineage>
</organism>
<keyword evidence="1" id="KW-0812">Transmembrane</keyword>
<dbReference type="KEGG" id="mhor:MSHOH_1455"/>
<accession>A0A0E3SEK2</accession>
<name>A0A0E3SEK2_9EURY</name>
<evidence type="ECO:0000256" key="1">
    <source>
        <dbReference type="SAM" id="Phobius"/>
    </source>
</evidence>
<keyword evidence="3" id="KW-1185">Reference proteome</keyword>